<comment type="caution">
    <text evidence="2">The sequence shown here is derived from an EMBL/GenBank/DDBJ whole genome shotgun (WGS) entry which is preliminary data.</text>
</comment>
<evidence type="ECO:0000256" key="1">
    <source>
        <dbReference type="SAM" id="SignalP"/>
    </source>
</evidence>
<reference evidence="2 3" key="1">
    <citation type="submission" date="2017-05" db="EMBL/GenBank/DDBJ databases">
        <title>Genome of Chryseobacterium haifense.</title>
        <authorList>
            <person name="Newman J.D."/>
        </authorList>
    </citation>
    <scope>NUCLEOTIDE SEQUENCE [LARGE SCALE GENOMIC DNA]</scope>
    <source>
        <strain evidence="2 3">DSM 19056</strain>
    </source>
</reference>
<protein>
    <recommendedName>
        <fullName evidence="4">Outer membrane protein beta-barrel domain-containing protein</fullName>
    </recommendedName>
</protein>
<dbReference type="RefSeq" id="WP_031504632.1">
    <property type="nucleotide sequence ID" value="NZ_JASZ02000015.1"/>
</dbReference>
<dbReference type="EMBL" id="JASZ02000015">
    <property type="protein sequence ID" value="OWK98036.1"/>
    <property type="molecule type" value="Genomic_DNA"/>
</dbReference>
<name>A0A2D0A691_9FLAO</name>
<gene>
    <name evidence="2" type="ORF">AP75_08015</name>
</gene>
<evidence type="ECO:0008006" key="4">
    <source>
        <dbReference type="Google" id="ProtNLM"/>
    </source>
</evidence>
<accession>A0A2D0A691</accession>
<sequence length="182" mass="20559">MKKISLSLMIILFSLMNAQENPTNKDSFFGIQAGLFGANIYNETSLSKEFVLRSEIDFETSLWGGDLYSKTGFALTPELSIAPKWYYNISKRENDGKNTKYDSANYISAKVGFTPDWFVISNVDGLEVNPMISFVPTWGLRRNFANHFNYEFQLGLGLGKILKTGYSVQAVPNLSLRIGYDF</sequence>
<dbReference type="AlphaFoldDB" id="A0A2D0A691"/>
<proteinExistence type="predicted"/>
<dbReference type="Proteomes" id="UP000197587">
    <property type="component" value="Unassembled WGS sequence"/>
</dbReference>
<organism evidence="2 3">
    <name type="scientific">Kaistella haifensis DSM 19056</name>
    <dbReference type="NCBI Taxonomy" id="1450526"/>
    <lineage>
        <taxon>Bacteria</taxon>
        <taxon>Pseudomonadati</taxon>
        <taxon>Bacteroidota</taxon>
        <taxon>Flavobacteriia</taxon>
        <taxon>Flavobacteriales</taxon>
        <taxon>Weeksellaceae</taxon>
        <taxon>Chryseobacterium group</taxon>
        <taxon>Kaistella</taxon>
    </lineage>
</organism>
<keyword evidence="3" id="KW-1185">Reference proteome</keyword>
<feature type="signal peptide" evidence="1">
    <location>
        <begin position="1"/>
        <end position="18"/>
    </location>
</feature>
<evidence type="ECO:0000313" key="2">
    <source>
        <dbReference type="EMBL" id="OWK98036.1"/>
    </source>
</evidence>
<evidence type="ECO:0000313" key="3">
    <source>
        <dbReference type="Proteomes" id="UP000197587"/>
    </source>
</evidence>
<keyword evidence="1" id="KW-0732">Signal</keyword>
<feature type="chain" id="PRO_5012994118" description="Outer membrane protein beta-barrel domain-containing protein" evidence="1">
    <location>
        <begin position="19"/>
        <end position="182"/>
    </location>
</feature>